<protein>
    <submittedName>
        <fullName evidence="2">Uncharacterized protein</fullName>
    </submittedName>
</protein>
<dbReference type="OrthoDB" id="7923897at2"/>
<dbReference type="AlphaFoldDB" id="M1PDQ3"/>
<accession>M1PDQ3</accession>
<keyword evidence="1" id="KW-1133">Transmembrane helix</keyword>
<sequence length="123" mass="13660">MKLRWRRTIILILFISLIFVSAFLVYRVFLSYQFVFNGNSLSQQVNLTEDILLERPAVSAPDAIEKISKMSVQQKRQIIEQARRDAIAAASASGQNNEQAQKFGHVAAEAISKAINHPSAGAS</sequence>
<gene>
    <name evidence="2" type="ordered locus">BAnh1_08500</name>
</gene>
<evidence type="ECO:0000256" key="1">
    <source>
        <dbReference type="SAM" id="Phobius"/>
    </source>
</evidence>
<name>M1PDQ3_BARAA</name>
<dbReference type="EMBL" id="CP003123">
    <property type="protein sequence ID" value="AGF74726.1"/>
    <property type="molecule type" value="Genomic_DNA"/>
</dbReference>
<organism evidence="2 3">
    <name type="scientific">Bartonella australis (strain Aust/NH1)</name>
    <dbReference type="NCBI Taxonomy" id="1094489"/>
    <lineage>
        <taxon>Bacteria</taxon>
        <taxon>Pseudomonadati</taxon>
        <taxon>Pseudomonadota</taxon>
        <taxon>Alphaproteobacteria</taxon>
        <taxon>Hyphomicrobiales</taxon>
        <taxon>Bartonellaceae</taxon>
        <taxon>Bartonella</taxon>
    </lineage>
</organism>
<dbReference type="Proteomes" id="UP000011729">
    <property type="component" value="Chromosome"/>
</dbReference>
<evidence type="ECO:0000313" key="3">
    <source>
        <dbReference type="Proteomes" id="UP000011729"/>
    </source>
</evidence>
<feature type="transmembrane region" description="Helical" evidence="1">
    <location>
        <begin position="9"/>
        <end position="29"/>
    </location>
</feature>
<reference evidence="2 3" key="1">
    <citation type="journal article" date="2013" name="PLoS Genet.">
        <title>A gene transfer agent and a dynamic repertoire of secretion systems hold the keys to the explosive radiation of the emerging pathogen Bartonella.</title>
        <authorList>
            <person name="Guy L."/>
            <person name="Nystedt B."/>
            <person name="Toft C."/>
            <person name="Zaremba-Niedzwiedzka K."/>
            <person name="Berglund E.C."/>
            <person name="Granberg F."/>
            <person name="Naslund K."/>
            <person name="Eriksson A.S."/>
            <person name="Andersson S.G."/>
        </authorList>
    </citation>
    <scope>NUCLEOTIDE SEQUENCE [LARGE SCALE GENOMIC DNA]</scope>
    <source>
        <strain evidence="2 3">Aust/NH1</strain>
    </source>
</reference>
<dbReference type="KEGG" id="baus:BAnh1_08500"/>
<keyword evidence="1" id="KW-0472">Membrane</keyword>
<dbReference type="RefSeq" id="WP_015398233.1">
    <property type="nucleotide sequence ID" value="NC_020300.1"/>
</dbReference>
<keyword evidence="1" id="KW-0812">Transmembrane</keyword>
<proteinExistence type="predicted"/>
<evidence type="ECO:0000313" key="2">
    <source>
        <dbReference type="EMBL" id="AGF74726.1"/>
    </source>
</evidence>
<keyword evidence="3" id="KW-1185">Reference proteome</keyword>
<dbReference type="HOGENOM" id="CLU_163176_0_0_5"/>
<dbReference type="eggNOG" id="ENOG50301K5">
    <property type="taxonomic scope" value="Bacteria"/>
</dbReference>
<dbReference type="PATRIC" id="fig|1094489.3.peg.1027"/>